<organism evidence="1 2">
    <name type="scientific">Drosophila guanche</name>
    <name type="common">Fruit fly</name>
    <dbReference type="NCBI Taxonomy" id="7266"/>
    <lineage>
        <taxon>Eukaryota</taxon>
        <taxon>Metazoa</taxon>
        <taxon>Ecdysozoa</taxon>
        <taxon>Arthropoda</taxon>
        <taxon>Hexapoda</taxon>
        <taxon>Insecta</taxon>
        <taxon>Pterygota</taxon>
        <taxon>Neoptera</taxon>
        <taxon>Endopterygota</taxon>
        <taxon>Diptera</taxon>
        <taxon>Brachycera</taxon>
        <taxon>Muscomorpha</taxon>
        <taxon>Ephydroidea</taxon>
        <taxon>Drosophilidae</taxon>
        <taxon>Drosophila</taxon>
        <taxon>Sophophora</taxon>
    </lineage>
</organism>
<feature type="non-terminal residue" evidence="1">
    <location>
        <position position="111"/>
    </location>
</feature>
<name>A0A3B0K1T7_DROGU</name>
<keyword evidence="2" id="KW-1185">Reference proteome</keyword>
<dbReference type="OrthoDB" id="427644at2759"/>
<sequence length="111" mass="12107">MSGATLSNVWCSLLAKEQKPNWDVEVEQPLDIPWRQPATDFLLDSNSPHDLQLMSLAAAQAQSSRSNRPKALPADVTETSVSLRIVRISVNLPPTPEPQLGAISHSHADSK</sequence>
<proteinExistence type="predicted"/>
<evidence type="ECO:0000313" key="2">
    <source>
        <dbReference type="Proteomes" id="UP000268350"/>
    </source>
</evidence>
<evidence type="ECO:0000313" key="1">
    <source>
        <dbReference type="EMBL" id="SPP78971.1"/>
    </source>
</evidence>
<dbReference type="EMBL" id="OUUW01000004">
    <property type="protein sequence ID" value="SPP78971.1"/>
    <property type="molecule type" value="Genomic_DNA"/>
</dbReference>
<reference evidence="2" key="1">
    <citation type="submission" date="2018-01" db="EMBL/GenBank/DDBJ databases">
        <authorList>
            <person name="Alioto T."/>
            <person name="Alioto T."/>
        </authorList>
    </citation>
    <scope>NUCLEOTIDE SEQUENCE [LARGE SCALE GENOMIC DNA]</scope>
</reference>
<dbReference type="AlphaFoldDB" id="A0A3B0K1T7"/>
<dbReference type="Proteomes" id="UP000268350">
    <property type="component" value="Unassembled WGS sequence"/>
</dbReference>
<gene>
    <name evidence="1" type="ORF">DGUA_6G011733</name>
</gene>
<protein>
    <submittedName>
        <fullName evidence="1">Uncharacterized protein</fullName>
    </submittedName>
</protein>
<accession>A0A3B0K1T7</accession>